<accession>A0A9P0CU16</accession>
<keyword evidence="1" id="KW-0812">Transmembrane</keyword>
<evidence type="ECO:0000313" key="3">
    <source>
        <dbReference type="EMBL" id="CAH1109422.1"/>
    </source>
</evidence>
<evidence type="ECO:0000256" key="1">
    <source>
        <dbReference type="SAM" id="Phobius"/>
    </source>
</evidence>
<keyword evidence="1" id="KW-1133">Transmembrane helix</keyword>
<feature type="transmembrane region" description="Helical" evidence="1">
    <location>
        <begin position="426"/>
        <end position="445"/>
    </location>
</feature>
<protein>
    <submittedName>
        <fullName evidence="3">Uncharacterized protein</fullName>
    </submittedName>
</protein>
<dbReference type="EMBL" id="OV651816">
    <property type="protein sequence ID" value="CAH1109422.1"/>
    <property type="molecule type" value="Genomic_DNA"/>
</dbReference>
<dbReference type="AlphaFoldDB" id="A0A9P0CU16"/>
<proteinExistence type="predicted"/>
<reference evidence="3" key="1">
    <citation type="submission" date="2022-01" db="EMBL/GenBank/DDBJ databases">
        <authorList>
            <person name="King R."/>
        </authorList>
    </citation>
    <scope>NUCLEOTIDE SEQUENCE</scope>
</reference>
<keyword evidence="2" id="KW-0732">Signal</keyword>
<feature type="signal peptide" evidence="2">
    <location>
        <begin position="1"/>
        <end position="21"/>
    </location>
</feature>
<evidence type="ECO:0000256" key="2">
    <source>
        <dbReference type="SAM" id="SignalP"/>
    </source>
</evidence>
<dbReference type="OrthoDB" id="6687237at2759"/>
<name>A0A9P0CU16_9CUCU</name>
<feature type="chain" id="PRO_5040213214" evidence="2">
    <location>
        <begin position="22"/>
        <end position="446"/>
    </location>
</feature>
<dbReference type="Proteomes" id="UP001153636">
    <property type="component" value="Chromosome 4"/>
</dbReference>
<keyword evidence="4" id="KW-1185">Reference proteome</keyword>
<evidence type="ECO:0000313" key="4">
    <source>
        <dbReference type="Proteomes" id="UP001153636"/>
    </source>
</evidence>
<organism evidence="3 4">
    <name type="scientific">Psylliodes chrysocephalus</name>
    <dbReference type="NCBI Taxonomy" id="3402493"/>
    <lineage>
        <taxon>Eukaryota</taxon>
        <taxon>Metazoa</taxon>
        <taxon>Ecdysozoa</taxon>
        <taxon>Arthropoda</taxon>
        <taxon>Hexapoda</taxon>
        <taxon>Insecta</taxon>
        <taxon>Pterygota</taxon>
        <taxon>Neoptera</taxon>
        <taxon>Endopterygota</taxon>
        <taxon>Coleoptera</taxon>
        <taxon>Polyphaga</taxon>
        <taxon>Cucujiformia</taxon>
        <taxon>Chrysomeloidea</taxon>
        <taxon>Chrysomelidae</taxon>
        <taxon>Galerucinae</taxon>
        <taxon>Alticini</taxon>
        <taxon>Psylliodes</taxon>
    </lineage>
</organism>
<sequence length="446" mass="51045">MSNVDMTPLLFLTIFLCLSVAELNFNVKDFTYDQTNYTLEPPYNVHNWIQNLQLQTCAFVAIGLKYFAIFVENITESRETTLKSSKYFVGICHQSTLENWDFCSPSLSKKRKYKCRFKLKAGVYHPKVHRRFCDIRVMVNNKDCVCESTLGGEPMFKVRGFPTCYIPPLPYTLCKYNVCGLSSCEGLKESELYTVRCDPDCTFGNPFCEGPLYRTSKPPEIKSAWSKWSRELENTTGGESPESTMETKGKNRRSVATCINKYTGKPDLDCLGPGTGCCPGNVDCTCDTFEENGVLKLERSIYSEDESNILIKRHSLKGLFPKKIYRFPFRRKKSIRQNYRFLRDTDYDIEDDDDEEENNDLGEDIVLEEDNEPPVPLETTTTSCQACEKGEIDAEVKHGMAEERSKMEKNNTLSSISRNDGKVVDISIILILVVVFLFILNKFLFI</sequence>
<keyword evidence="1" id="KW-0472">Membrane</keyword>
<gene>
    <name evidence="3" type="ORF">PSYICH_LOCUS10433</name>
</gene>